<dbReference type="GO" id="GO:0016020">
    <property type="term" value="C:membrane"/>
    <property type="evidence" value="ECO:0007669"/>
    <property type="project" value="UniProtKB-SubCell"/>
</dbReference>
<dbReference type="PANTHER" id="PTHR12080">
    <property type="entry name" value="SIGNALING LYMPHOCYTIC ACTIVATION MOLECULE"/>
    <property type="match status" value="1"/>
</dbReference>
<keyword evidence="4" id="KW-0325">Glycoprotein</keyword>
<evidence type="ECO:0000313" key="7">
    <source>
        <dbReference type="Proteomes" id="UP001152320"/>
    </source>
</evidence>
<protein>
    <recommendedName>
        <fullName evidence="5">Immunoglobulin V-set domain-containing protein</fullName>
    </recommendedName>
</protein>
<dbReference type="Gene3D" id="2.60.40.10">
    <property type="entry name" value="Immunoglobulins"/>
    <property type="match status" value="2"/>
</dbReference>
<dbReference type="InterPro" id="IPR013106">
    <property type="entry name" value="Ig_V-set"/>
</dbReference>
<dbReference type="EMBL" id="JAIZAY010000022">
    <property type="protein sequence ID" value="KAJ8020716.1"/>
    <property type="molecule type" value="Genomic_DNA"/>
</dbReference>
<comment type="subcellular location">
    <subcellularLocation>
        <location evidence="1">Membrane</location>
    </subcellularLocation>
</comment>
<dbReference type="Pfam" id="PF07686">
    <property type="entry name" value="V-set"/>
    <property type="match status" value="1"/>
</dbReference>
<evidence type="ECO:0000259" key="5">
    <source>
        <dbReference type="Pfam" id="PF07686"/>
    </source>
</evidence>
<keyword evidence="2" id="KW-0732">Signal</keyword>
<proteinExistence type="predicted"/>
<dbReference type="InterPro" id="IPR036179">
    <property type="entry name" value="Ig-like_dom_sf"/>
</dbReference>
<gene>
    <name evidence="6" type="ORF">HOLleu_40379</name>
</gene>
<evidence type="ECO:0000256" key="4">
    <source>
        <dbReference type="ARBA" id="ARBA00023180"/>
    </source>
</evidence>
<evidence type="ECO:0000256" key="1">
    <source>
        <dbReference type="ARBA" id="ARBA00004370"/>
    </source>
</evidence>
<dbReference type="InterPro" id="IPR013783">
    <property type="entry name" value="Ig-like_fold"/>
</dbReference>
<dbReference type="AlphaFoldDB" id="A0A9Q0YKY5"/>
<dbReference type="OrthoDB" id="8939957at2759"/>
<dbReference type="SUPFAM" id="SSF48726">
    <property type="entry name" value="Immunoglobulin"/>
    <property type="match status" value="2"/>
</dbReference>
<organism evidence="6 7">
    <name type="scientific">Holothuria leucospilota</name>
    <name type="common">Black long sea cucumber</name>
    <name type="synonym">Mertensiothuria leucospilota</name>
    <dbReference type="NCBI Taxonomy" id="206669"/>
    <lineage>
        <taxon>Eukaryota</taxon>
        <taxon>Metazoa</taxon>
        <taxon>Echinodermata</taxon>
        <taxon>Eleutherozoa</taxon>
        <taxon>Echinozoa</taxon>
        <taxon>Holothuroidea</taxon>
        <taxon>Aspidochirotacea</taxon>
        <taxon>Aspidochirotida</taxon>
        <taxon>Holothuriidae</taxon>
        <taxon>Holothuria</taxon>
    </lineage>
</organism>
<comment type="caution">
    <text evidence="6">The sequence shown here is derived from an EMBL/GenBank/DDBJ whole genome shotgun (WGS) entry which is preliminary data.</text>
</comment>
<evidence type="ECO:0000256" key="2">
    <source>
        <dbReference type="ARBA" id="ARBA00022729"/>
    </source>
</evidence>
<keyword evidence="7" id="KW-1185">Reference proteome</keyword>
<dbReference type="Proteomes" id="UP001152320">
    <property type="component" value="Chromosome 22"/>
</dbReference>
<dbReference type="InterPro" id="IPR015631">
    <property type="entry name" value="CD2/SLAM_rcpt"/>
</dbReference>
<dbReference type="PANTHER" id="PTHR12080:SF48">
    <property type="entry name" value="IMMUNOGLOBULIN SUBTYPE DOMAIN-CONTAINING PROTEIN"/>
    <property type="match status" value="1"/>
</dbReference>
<keyword evidence="3" id="KW-0472">Membrane</keyword>
<accession>A0A9Q0YKY5</accession>
<reference evidence="6" key="1">
    <citation type="submission" date="2021-10" db="EMBL/GenBank/DDBJ databases">
        <title>Tropical sea cucumber genome reveals ecological adaptation and Cuvierian tubules defense mechanism.</title>
        <authorList>
            <person name="Chen T."/>
        </authorList>
    </citation>
    <scope>NUCLEOTIDE SEQUENCE</scope>
    <source>
        <strain evidence="6">Nanhai2018</strain>
        <tissue evidence="6">Muscle</tissue>
    </source>
</reference>
<evidence type="ECO:0000256" key="3">
    <source>
        <dbReference type="ARBA" id="ARBA00023136"/>
    </source>
</evidence>
<sequence>MKVELGSDVIISCDMNNLQDVYWFRGSTLTTSPILLLEGDNKGGTEYGNGQFHIYANGSMGITGVRLEHEGSYNVVAYFTDGSSGESSVNVTITDVYWFRGSSLRTSPILRLEGDNKGGTEYGNGQFDIYANGSMGITAVRLEHEGSYNVVVYFTDGSSGESSVNVTITGWLNELL</sequence>
<name>A0A9Q0YKY5_HOLLE</name>
<evidence type="ECO:0000313" key="6">
    <source>
        <dbReference type="EMBL" id="KAJ8020716.1"/>
    </source>
</evidence>
<feature type="domain" description="Immunoglobulin V-set" evidence="5">
    <location>
        <begin position="2"/>
        <end position="93"/>
    </location>
</feature>